<evidence type="ECO:0000313" key="1">
    <source>
        <dbReference type="EMBL" id="MEE6260693.1"/>
    </source>
</evidence>
<reference evidence="1 2" key="1">
    <citation type="submission" date="2024-01" db="EMBL/GenBank/DDBJ databases">
        <title>Genome insights into Plantactinospora sonchi sp. nov.</title>
        <authorList>
            <person name="Wang L."/>
        </authorList>
    </citation>
    <scope>NUCLEOTIDE SEQUENCE [LARGE SCALE GENOMIC DNA]</scope>
    <source>
        <strain evidence="1 2">NEAU-QY2</strain>
    </source>
</reference>
<dbReference type="Proteomes" id="UP001332243">
    <property type="component" value="Unassembled WGS sequence"/>
</dbReference>
<comment type="caution">
    <text evidence="1">The sequence shown here is derived from an EMBL/GenBank/DDBJ whole genome shotgun (WGS) entry which is preliminary data.</text>
</comment>
<dbReference type="EMBL" id="JAZGQK010000016">
    <property type="protein sequence ID" value="MEE6260693.1"/>
    <property type="molecule type" value="Genomic_DNA"/>
</dbReference>
<dbReference type="RefSeq" id="WP_331215798.1">
    <property type="nucleotide sequence ID" value="NZ_JAZGQK010000016.1"/>
</dbReference>
<evidence type="ECO:0000313" key="2">
    <source>
        <dbReference type="Proteomes" id="UP001332243"/>
    </source>
</evidence>
<organism evidence="1 2">
    <name type="scientific">Plantactinospora sonchi</name>
    <dbReference type="NCBI Taxonomy" id="1544735"/>
    <lineage>
        <taxon>Bacteria</taxon>
        <taxon>Bacillati</taxon>
        <taxon>Actinomycetota</taxon>
        <taxon>Actinomycetes</taxon>
        <taxon>Micromonosporales</taxon>
        <taxon>Micromonosporaceae</taxon>
        <taxon>Plantactinospora</taxon>
    </lineage>
</organism>
<accession>A0ABU7RW03</accession>
<proteinExistence type="predicted"/>
<name>A0ABU7RW03_9ACTN</name>
<gene>
    <name evidence="1" type="ORF">V1633_19595</name>
</gene>
<sequence>MDEFGCGEAAPGHVIHLRVAVPTLDAATELAALLTESLAFLPQLDAGEVTVSAEDAQHERHRVFCDRRLPGGGRCGEREGHGGSCLAGPPGNGPGEWPGFAEMAPAPPRFRAGVPVRLQS</sequence>
<protein>
    <submittedName>
        <fullName evidence="1">Uncharacterized protein</fullName>
    </submittedName>
</protein>
<keyword evidence="2" id="KW-1185">Reference proteome</keyword>